<accession>A0A1N7SU84</accession>
<dbReference type="InterPro" id="IPR036388">
    <property type="entry name" value="WH-like_DNA-bd_sf"/>
</dbReference>
<evidence type="ECO:0008006" key="3">
    <source>
        <dbReference type="Google" id="ProtNLM"/>
    </source>
</evidence>
<organism evidence="1 2">
    <name type="scientific">Paraburkholderia piptadeniae</name>
    <dbReference type="NCBI Taxonomy" id="1701573"/>
    <lineage>
        <taxon>Bacteria</taxon>
        <taxon>Pseudomonadati</taxon>
        <taxon>Pseudomonadota</taxon>
        <taxon>Betaproteobacteria</taxon>
        <taxon>Burkholderiales</taxon>
        <taxon>Burkholderiaceae</taxon>
        <taxon>Paraburkholderia</taxon>
    </lineage>
</organism>
<evidence type="ECO:0000313" key="1">
    <source>
        <dbReference type="EMBL" id="SIT50477.1"/>
    </source>
</evidence>
<dbReference type="Proteomes" id="UP000195569">
    <property type="component" value="Unassembled WGS sequence"/>
</dbReference>
<protein>
    <recommendedName>
        <fullName evidence="3">Transcriptional regulator</fullName>
    </recommendedName>
</protein>
<name>A0A1N7SU84_9BURK</name>
<proteinExistence type="predicted"/>
<dbReference type="EMBL" id="CYGY02000083">
    <property type="protein sequence ID" value="SIT50477.1"/>
    <property type="molecule type" value="Genomic_DNA"/>
</dbReference>
<dbReference type="InterPro" id="IPR036390">
    <property type="entry name" value="WH_DNA-bd_sf"/>
</dbReference>
<comment type="caution">
    <text evidence="1">The sequence shown here is derived from an EMBL/GenBank/DDBJ whole genome shotgun (WGS) entry which is preliminary data.</text>
</comment>
<dbReference type="SUPFAM" id="SSF46785">
    <property type="entry name" value="Winged helix' DNA-binding domain"/>
    <property type="match status" value="1"/>
</dbReference>
<dbReference type="Gene3D" id="1.10.10.10">
    <property type="entry name" value="Winged helix-like DNA-binding domain superfamily/Winged helix DNA-binding domain"/>
    <property type="match status" value="1"/>
</dbReference>
<keyword evidence="2" id="KW-1185">Reference proteome</keyword>
<evidence type="ECO:0000313" key="2">
    <source>
        <dbReference type="Proteomes" id="UP000195569"/>
    </source>
</evidence>
<dbReference type="OrthoDB" id="6169353at2"/>
<reference evidence="1" key="1">
    <citation type="submission" date="2016-12" db="EMBL/GenBank/DDBJ databases">
        <authorList>
            <person name="Moulin L."/>
        </authorList>
    </citation>
    <scope>NUCLEOTIDE SEQUENCE [LARGE SCALE GENOMIC DNA]</scope>
    <source>
        <strain evidence="1">STM 7183</strain>
    </source>
</reference>
<dbReference type="AlphaFoldDB" id="A0A1N7SU84"/>
<sequence length="95" mass="10405">MIASTSVDSLIAHKESGKAAGQRLAILKHLREDPARAMSRNEIARFFDLPIQSVCGRIGELKEQGLVIEDAPKFDPGTERMVKPVRAALDPVTTH</sequence>
<gene>
    <name evidence="1" type="ORF">BN2476_830048</name>
</gene>
<dbReference type="RefSeq" id="WP_087739173.1">
    <property type="nucleotide sequence ID" value="NZ_CYGY02000083.1"/>
</dbReference>